<dbReference type="InterPro" id="IPR045864">
    <property type="entry name" value="aa-tRNA-synth_II/BPL/LPL"/>
</dbReference>
<evidence type="ECO:0000256" key="4">
    <source>
        <dbReference type="ARBA" id="ARBA00022490"/>
    </source>
</evidence>
<feature type="domain" description="Aminoacyl-tRNA synthetase class II (G/ P/ S/T)" evidence="9">
    <location>
        <begin position="3"/>
        <end position="80"/>
    </location>
</feature>
<dbReference type="InterPro" id="IPR002314">
    <property type="entry name" value="aa-tRNA-synt_IIb"/>
</dbReference>
<dbReference type="EMBL" id="LCLO01000034">
    <property type="protein sequence ID" value="KKU17484.1"/>
    <property type="molecule type" value="Genomic_DNA"/>
</dbReference>
<evidence type="ECO:0000313" key="11">
    <source>
        <dbReference type="Proteomes" id="UP000034644"/>
    </source>
</evidence>
<feature type="non-terminal residue" evidence="10">
    <location>
        <position position="1"/>
    </location>
</feature>
<protein>
    <recommendedName>
        <fullName evidence="6">Seryl-tRNA(Ser/Sec) synthetase</fullName>
    </recommendedName>
</protein>
<keyword evidence="5" id="KW-0648">Protein biosynthesis</keyword>
<evidence type="ECO:0000256" key="8">
    <source>
        <dbReference type="ARBA" id="ARBA00048823"/>
    </source>
</evidence>
<sequence>QICTGDMGFTDAKQYDIETWLPGQNQYRETHSCSNTTDFQARGINTKYRNAAAKKTELVHMLNATGFAIGRVLIAIIENYQQKDGSVKVPDVLQKYLGGLDFIKSFSA</sequence>
<organism evidence="10 11">
    <name type="scientific">Candidatus Azambacteria bacterium GW2011_GWA2_45_90</name>
    <dbReference type="NCBI Taxonomy" id="1618614"/>
    <lineage>
        <taxon>Bacteria</taxon>
        <taxon>Candidatus Azamiibacteriota</taxon>
    </lineage>
</organism>
<evidence type="ECO:0000256" key="7">
    <source>
        <dbReference type="ARBA" id="ARBA00047929"/>
    </source>
</evidence>
<dbReference type="AlphaFoldDB" id="A0A0G1NA88"/>
<dbReference type="SUPFAM" id="SSF55681">
    <property type="entry name" value="Class II aaRS and biotin synthetases"/>
    <property type="match status" value="1"/>
</dbReference>
<dbReference type="PATRIC" id="fig|1618614.3.peg.441"/>
<evidence type="ECO:0000313" key="10">
    <source>
        <dbReference type="EMBL" id="KKU17484.1"/>
    </source>
</evidence>
<gene>
    <name evidence="10" type="ORF">UX27_C0034G0006</name>
</gene>
<dbReference type="InterPro" id="IPR002317">
    <property type="entry name" value="Ser-tRNA-ligase_type_1"/>
</dbReference>
<accession>A0A0G1NA88</accession>
<dbReference type="Gene3D" id="3.30.930.10">
    <property type="entry name" value="Bira Bifunctional Protein, Domain 2"/>
    <property type="match status" value="1"/>
</dbReference>
<evidence type="ECO:0000256" key="6">
    <source>
        <dbReference type="ARBA" id="ARBA00033352"/>
    </source>
</evidence>
<dbReference type="PANTHER" id="PTHR43697">
    <property type="entry name" value="SERYL-TRNA SYNTHETASE"/>
    <property type="match status" value="1"/>
</dbReference>
<comment type="catalytic activity">
    <reaction evidence="7">
        <text>tRNA(Sec) + L-serine + ATP = L-seryl-tRNA(Sec) + AMP + diphosphate + H(+)</text>
        <dbReference type="Rhea" id="RHEA:42580"/>
        <dbReference type="Rhea" id="RHEA-COMP:9742"/>
        <dbReference type="Rhea" id="RHEA-COMP:10128"/>
        <dbReference type="ChEBI" id="CHEBI:15378"/>
        <dbReference type="ChEBI" id="CHEBI:30616"/>
        <dbReference type="ChEBI" id="CHEBI:33019"/>
        <dbReference type="ChEBI" id="CHEBI:33384"/>
        <dbReference type="ChEBI" id="CHEBI:78442"/>
        <dbReference type="ChEBI" id="CHEBI:78533"/>
        <dbReference type="ChEBI" id="CHEBI:456215"/>
        <dbReference type="EC" id="6.1.1.11"/>
    </reaction>
</comment>
<dbReference type="PRINTS" id="PR00981">
    <property type="entry name" value="TRNASYNTHSER"/>
</dbReference>
<name>A0A0G1NA88_9BACT</name>
<evidence type="ECO:0000256" key="5">
    <source>
        <dbReference type="ARBA" id="ARBA00022917"/>
    </source>
</evidence>
<dbReference type="GO" id="GO:0004828">
    <property type="term" value="F:serine-tRNA ligase activity"/>
    <property type="evidence" value="ECO:0007669"/>
    <property type="project" value="UniProtKB-EC"/>
</dbReference>
<comment type="subcellular location">
    <subcellularLocation>
        <location evidence="1">Cytoplasm</location>
    </subcellularLocation>
</comment>
<comment type="pathway">
    <text evidence="2">Aminoacyl-tRNA biosynthesis; selenocysteinyl-tRNA(Sec) biosynthesis; L-seryl-tRNA(Sec) from L-serine and tRNA(Sec): step 1/1.</text>
</comment>
<keyword evidence="4" id="KW-0963">Cytoplasm</keyword>
<reference evidence="10 11" key="1">
    <citation type="journal article" date="2015" name="Nature">
        <title>rRNA introns, odd ribosomes, and small enigmatic genomes across a large radiation of phyla.</title>
        <authorList>
            <person name="Brown C.T."/>
            <person name="Hug L.A."/>
            <person name="Thomas B.C."/>
            <person name="Sharon I."/>
            <person name="Castelle C.J."/>
            <person name="Singh A."/>
            <person name="Wilkins M.J."/>
            <person name="Williams K.H."/>
            <person name="Banfield J.F."/>
        </authorList>
    </citation>
    <scope>NUCLEOTIDE SEQUENCE [LARGE SCALE GENOMIC DNA]</scope>
</reference>
<proteinExistence type="inferred from homology"/>
<keyword evidence="10" id="KW-0436">Ligase</keyword>
<dbReference type="GO" id="GO:0005737">
    <property type="term" value="C:cytoplasm"/>
    <property type="evidence" value="ECO:0007669"/>
    <property type="project" value="UniProtKB-SubCell"/>
</dbReference>
<dbReference type="PANTHER" id="PTHR43697:SF1">
    <property type="entry name" value="SERINE--TRNA LIGASE"/>
    <property type="match status" value="1"/>
</dbReference>
<comment type="catalytic activity">
    <reaction evidence="8">
        <text>tRNA(Ser) + L-serine + ATP = L-seryl-tRNA(Ser) + AMP + diphosphate + H(+)</text>
        <dbReference type="Rhea" id="RHEA:12292"/>
        <dbReference type="Rhea" id="RHEA-COMP:9669"/>
        <dbReference type="Rhea" id="RHEA-COMP:9703"/>
        <dbReference type="ChEBI" id="CHEBI:15378"/>
        <dbReference type="ChEBI" id="CHEBI:30616"/>
        <dbReference type="ChEBI" id="CHEBI:33019"/>
        <dbReference type="ChEBI" id="CHEBI:33384"/>
        <dbReference type="ChEBI" id="CHEBI:78442"/>
        <dbReference type="ChEBI" id="CHEBI:78533"/>
        <dbReference type="ChEBI" id="CHEBI:456215"/>
        <dbReference type="EC" id="6.1.1.11"/>
    </reaction>
</comment>
<evidence type="ECO:0000256" key="2">
    <source>
        <dbReference type="ARBA" id="ARBA00005045"/>
    </source>
</evidence>
<dbReference type="GO" id="GO:0006434">
    <property type="term" value="P:seryl-tRNA aminoacylation"/>
    <property type="evidence" value="ECO:0007669"/>
    <property type="project" value="InterPro"/>
</dbReference>
<evidence type="ECO:0000256" key="1">
    <source>
        <dbReference type="ARBA" id="ARBA00004496"/>
    </source>
</evidence>
<comment type="similarity">
    <text evidence="3">Belongs to the class-II aminoacyl-tRNA synthetase family. Type-1 seryl-tRNA synthetase subfamily.</text>
</comment>
<comment type="caution">
    <text evidence="10">The sequence shown here is derived from an EMBL/GenBank/DDBJ whole genome shotgun (WGS) entry which is preliminary data.</text>
</comment>
<evidence type="ECO:0000256" key="3">
    <source>
        <dbReference type="ARBA" id="ARBA00010728"/>
    </source>
</evidence>
<dbReference type="GO" id="GO:0005524">
    <property type="term" value="F:ATP binding"/>
    <property type="evidence" value="ECO:0007669"/>
    <property type="project" value="InterPro"/>
</dbReference>
<dbReference type="Pfam" id="PF00587">
    <property type="entry name" value="tRNA-synt_2b"/>
    <property type="match status" value="1"/>
</dbReference>
<evidence type="ECO:0000259" key="9">
    <source>
        <dbReference type="Pfam" id="PF00587"/>
    </source>
</evidence>
<dbReference type="Proteomes" id="UP000034644">
    <property type="component" value="Unassembled WGS sequence"/>
</dbReference>